<dbReference type="EMBL" id="JABWRJ010000050">
    <property type="protein sequence ID" value="MBC3448945.1"/>
    <property type="molecule type" value="Genomic_DNA"/>
</dbReference>
<sequence length="188" mass="20695">MNSHQTIELIKRALIERKNLGDTSVTIDSLESYLEHLKNSGHFDTPEQHLQTEEHTHQWNVEMVRSGVEAGGNALKTCLLISGGSAAALLAFASSAWSGLKAEGLEALGVTLAYLSIAILLTGAATATRYLSQYFFAERLSWHRRAGNYLQWFTCALVLAAYIFVSSAFLKASHMITMFKVVKYIPVG</sequence>
<keyword evidence="1" id="KW-1133">Transmembrane helix</keyword>
<feature type="transmembrane region" description="Helical" evidence="1">
    <location>
        <begin position="151"/>
        <end position="170"/>
    </location>
</feature>
<accession>A0A923K2H4</accession>
<dbReference type="AlphaFoldDB" id="A0A923K2H4"/>
<evidence type="ECO:0000313" key="2">
    <source>
        <dbReference type="EMBL" id="MBC3448945.1"/>
    </source>
</evidence>
<reference evidence="2" key="2">
    <citation type="submission" date="2020-07" db="EMBL/GenBank/DDBJ databases">
        <authorList>
            <person name="Lood C."/>
            <person name="Girard L."/>
        </authorList>
    </citation>
    <scope>NUCLEOTIDE SEQUENCE</scope>
    <source>
        <strain evidence="2">BW13M1</strain>
    </source>
</reference>
<feature type="transmembrane region" description="Helical" evidence="1">
    <location>
        <begin position="112"/>
        <end position="131"/>
    </location>
</feature>
<feature type="transmembrane region" description="Helical" evidence="1">
    <location>
        <begin position="79"/>
        <end position="100"/>
    </location>
</feature>
<proteinExistence type="predicted"/>
<comment type="caution">
    <text evidence="2">The sequence shown here is derived from an EMBL/GenBank/DDBJ whole genome shotgun (WGS) entry which is preliminary data.</text>
</comment>
<keyword evidence="1" id="KW-0812">Transmembrane</keyword>
<evidence type="ECO:0000256" key="1">
    <source>
        <dbReference type="SAM" id="Phobius"/>
    </source>
</evidence>
<name>A0A923K2H4_9PSED</name>
<reference evidence="2" key="1">
    <citation type="journal article" date="2020" name="Microorganisms">
        <title>Reliable Identification of Environmental Pseudomonas Isolates Using the rpoD Gene.</title>
        <authorList>
            <consortium name="The Broad Institute Genome Sequencing Platform"/>
            <person name="Girard L."/>
            <person name="Lood C."/>
            <person name="Rokni-Zadeh H."/>
            <person name="van Noort V."/>
            <person name="Lavigne R."/>
            <person name="De Mot R."/>
        </authorList>
    </citation>
    <scope>NUCLEOTIDE SEQUENCE</scope>
    <source>
        <strain evidence="2">BW13M1</strain>
    </source>
</reference>
<gene>
    <name evidence="2" type="ORF">HU751_24490</name>
</gene>
<keyword evidence="1" id="KW-0472">Membrane</keyword>
<organism evidence="2">
    <name type="scientific">Pseudomonas peradeniyensis</name>
    <dbReference type="NCBI Taxonomy" id="2745488"/>
    <lineage>
        <taxon>Bacteria</taxon>
        <taxon>Pseudomonadati</taxon>
        <taxon>Pseudomonadota</taxon>
        <taxon>Gammaproteobacteria</taxon>
        <taxon>Pseudomonadales</taxon>
        <taxon>Pseudomonadaceae</taxon>
        <taxon>Pseudomonas</taxon>
    </lineage>
</organism>
<dbReference type="RefSeq" id="WP_186735378.1">
    <property type="nucleotide sequence ID" value="NZ_JABWRJ020000002.1"/>
</dbReference>
<protein>
    <submittedName>
        <fullName evidence="2">Uncharacterized protein</fullName>
    </submittedName>
</protein>